<keyword evidence="3" id="KW-1185">Reference proteome</keyword>
<dbReference type="AlphaFoldDB" id="A0A926ITA5"/>
<evidence type="ECO:0000259" key="1">
    <source>
        <dbReference type="Pfam" id="PF12728"/>
    </source>
</evidence>
<dbReference type="InterPro" id="IPR041657">
    <property type="entry name" value="HTH_17"/>
</dbReference>
<feature type="domain" description="Helix-turn-helix" evidence="1">
    <location>
        <begin position="20"/>
        <end position="67"/>
    </location>
</feature>
<name>A0A926ITA5_9FIRM</name>
<proteinExistence type="predicted"/>
<dbReference type="Pfam" id="PF12728">
    <property type="entry name" value="HTH_17"/>
    <property type="match status" value="1"/>
</dbReference>
<dbReference type="Proteomes" id="UP000647416">
    <property type="component" value="Unassembled WGS sequence"/>
</dbReference>
<dbReference type="RefSeq" id="WP_262431858.1">
    <property type="nucleotide sequence ID" value="NZ_JACRTE010000005.1"/>
</dbReference>
<dbReference type="EMBL" id="JACRTE010000005">
    <property type="protein sequence ID" value="MBC8596370.1"/>
    <property type="molecule type" value="Genomic_DNA"/>
</dbReference>
<evidence type="ECO:0000313" key="3">
    <source>
        <dbReference type="Proteomes" id="UP000647416"/>
    </source>
</evidence>
<sequence length="95" mass="11125">MDKKWCKFCEQWLEDSPDILTVLEIKAITGYCKTSVQGWIDRGLIKAFLTGRSNKIPKSSLLEFMSSSKFYNMHVKSKKLKAKLQEFERMIDNEN</sequence>
<reference evidence="2" key="1">
    <citation type="submission" date="2020-08" db="EMBL/GenBank/DDBJ databases">
        <title>Genome public.</title>
        <authorList>
            <person name="Liu C."/>
            <person name="Sun Q."/>
        </authorList>
    </citation>
    <scope>NUCLEOTIDE SEQUENCE</scope>
    <source>
        <strain evidence="2">NSJ-50</strain>
    </source>
</reference>
<comment type="caution">
    <text evidence="2">The sequence shown here is derived from an EMBL/GenBank/DDBJ whole genome shotgun (WGS) entry which is preliminary data.</text>
</comment>
<protein>
    <submittedName>
        <fullName evidence="2">Helix-turn-helix domain-containing protein</fullName>
    </submittedName>
</protein>
<accession>A0A926ITA5</accession>
<organism evidence="2 3">
    <name type="scientific">Qingrenia yutianensis</name>
    <dbReference type="NCBI Taxonomy" id="2763676"/>
    <lineage>
        <taxon>Bacteria</taxon>
        <taxon>Bacillati</taxon>
        <taxon>Bacillota</taxon>
        <taxon>Clostridia</taxon>
        <taxon>Eubacteriales</taxon>
        <taxon>Oscillospiraceae</taxon>
        <taxon>Qingrenia</taxon>
    </lineage>
</organism>
<gene>
    <name evidence="2" type="ORF">H8706_05755</name>
</gene>
<evidence type="ECO:0000313" key="2">
    <source>
        <dbReference type="EMBL" id="MBC8596370.1"/>
    </source>
</evidence>